<sequence length="239" mass="24957">MPDPVPARGVPVLDHLVYATPDLERTVEEVAELTGVRPAAGGSHPGMGTRNVLLGLGEGRYFEIVGPDREQPEPDGPRWFGIDALDGPRLVHWAVRTTDIDATVAEARERGYEPGEPVAMSRRTPDGDVLSWRLTLPRTRPHGADGLVPFLLDWGTTTHPSARDLPVLPLVSFTATHPEPAAVRAALAALAALDVSGDGAGAGAGPDVRTGPVPGLTAVLEGHHGPVTFGRGTAEGATA</sequence>
<keyword evidence="3" id="KW-1185">Reference proteome</keyword>
<dbReference type="Proteomes" id="UP000675554">
    <property type="component" value="Unassembled WGS sequence"/>
</dbReference>
<evidence type="ECO:0000259" key="1">
    <source>
        <dbReference type="Pfam" id="PF13468"/>
    </source>
</evidence>
<feature type="domain" description="Glyoxalase-like" evidence="1">
    <location>
        <begin position="13"/>
        <end position="190"/>
    </location>
</feature>
<dbReference type="AlphaFoldDB" id="A0A8T4II62"/>
<protein>
    <submittedName>
        <fullName evidence="2">VOC family protein</fullName>
    </submittedName>
</protein>
<organism evidence="2 3">
    <name type="scientific">Streptomyces daliensis</name>
    <dbReference type="NCBI Taxonomy" id="299421"/>
    <lineage>
        <taxon>Bacteria</taxon>
        <taxon>Bacillati</taxon>
        <taxon>Actinomycetota</taxon>
        <taxon>Actinomycetes</taxon>
        <taxon>Kitasatosporales</taxon>
        <taxon>Streptomycetaceae</taxon>
        <taxon>Streptomyces</taxon>
    </lineage>
</organism>
<comment type="caution">
    <text evidence="2">The sequence shown here is derived from an EMBL/GenBank/DDBJ whole genome shotgun (WGS) entry which is preliminary data.</text>
</comment>
<dbReference type="Pfam" id="PF13468">
    <property type="entry name" value="Glyoxalase_3"/>
    <property type="match status" value="1"/>
</dbReference>
<dbReference type="EMBL" id="JAGSMN010000016">
    <property type="protein sequence ID" value="MBR7671615.1"/>
    <property type="molecule type" value="Genomic_DNA"/>
</dbReference>
<dbReference type="SUPFAM" id="SSF54593">
    <property type="entry name" value="Glyoxalase/Bleomycin resistance protein/Dihydroxybiphenyl dioxygenase"/>
    <property type="match status" value="1"/>
</dbReference>
<evidence type="ECO:0000313" key="3">
    <source>
        <dbReference type="Proteomes" id="UP000675554"/>
    </source>
</evidence>
<dbReference type="InterPro" id="IPR025870">
    <property type="entry name" value="Glyoxalase-like_dom"/>
</dbReference>
<evidence type="ECO:0000313" key="2">
    <source>
        <dbReference type="EMBL" id="MBR7671615.1"/>
    </source>
</evidence>
<dbReference type="PANTHER" id="PTHR40265:SF1">
    <property type="entry name" value="GLYOXALASE-LIKE DOMAIN-CONTAINING PROTEIN"/>
    <property type="match status" value="1"/>
</dbReference>
<gene>
    <name evidence="2" type="ORF">KDA82_00875</name>
</gene>
<name>A0A8T4II62_9ACTN</name>
<reference evidence="2" key="1">
    <citation type="submission" date="2021-04" db="EMBL/GenBank/DDBJ databases">
        <title>Sequencing of actinobacteria type strains.</title>
        <authorList>
            <person name="Nguyen G.-S."/>
            <person name="Wentzel A."/>
        </authorList>
    </citation>
    <scope>NUCLEOTIDE SEQUENCE</scope>
    <source>
        <strain evidence="2">DSM 42095</strain>
    </source>
</reference>
<dbReference type="Gene3D" id="3.10.180.10">
    <property type="entry name" value="2,3-Dihydroxybiphenyl 1,2-Dioxygenase, domain 1"/>
    <property type="match status" value="1"/>
</dbReference>
<accession>A0A8T4II62</accession>
<proteinExistence type="predicted"/>
<dbReference type="InterPro" id="IPR029068">
    <property type="entry name" value="Glyas_Bleomycin-R_OHBP_Dase"/>
</dbReference>
<dbReference type="PANTHER" id="PTHR40265">
    <property type="entry name" value="BLL2707 PROTEIN"/>
    <property type="match status" value="1"/>
</dbReference>